<accession>A0AAD7SNJ7</accession>
<comment type="caution">
    <text evidence="1">The sequence shown here is derived from an EMBL/GenBank/DDBJ whole genome shotgun (WGS) entry which is preliminary data.</text>
</comment>
<reference evidence="1" key="1">
    <citation type="journal article" date="2023" name="Science">
        <title>Genome structures resolve the early diversification of teleost fishes.</title>
        <authorList>
            <person name="Parey E."/>
            <person name="Louis A."/>
            <person name="Montfort J."/>
            <person name="Bouchez O."/>
            <person name="Roques C."/>
            <person name="Iampietro C."/>
            <person name="Lluch J."/>
            <person name="Castinel A."/>
            <person name="Donnadieu C."/>
            <person name="Desvignes T."/>
            <person name="Floi Bucao C."/>
            <person name="Jouanno E."/>
            <person name="Wen M."/>
            <person name="Mejri S."/>
            <person name="Dirks R."/>
            <person name="Jansen H."/>
            <person name="Henkel C."/>
            <person name="Chen W.J."/>
            <person name="Zahm M."/>
            <person name="Cabau C."/>
            <person name="Klopp C."/>
            <person name="Thompson A.W."/>
            <person name="Robinson-Rechavi M."/>
            <person name="Braasch I."/>
            <person name="Lecointre G."/>
            <person name="Bobe J."/>
            <person name="Postlethwait J.H."/>
            <person name="Berthelot C."/>
            <person name="Roest Crollius H."/>
            <person name="Guiguen Y."/>
        </authorList>
    </citation>
    <scope>NUCLEOTIDE SEQUENCE</scope>
    <source>
        <strain evidence="1">NC1722</strain>
    </source>
</reference>
<proteinExistence type="predicted"/>
<name>A0AAD7SNJ7_9TELE</name>
<dbReference type="Gene3D" id="3.90.175.10">
    <property type="entry name" value="Diphtheria Toxin, domain 1"/>
    <property type="match status" value="1"/>
</dbReference>
<protein>
    <recommendedName>
        <fullName evidence="3">PARP catalytic domain-containing protein</fullName>
    </recommendedName>
</protein>
<evidence type="ECO:0000313" key="2">
    <source>
        <dbReference type="Proteomes" id="UP001221898"/>
    </source>
</evidence>
<gene>
    <name evidence="1" type="ORF">AAFF_G00313570</name>
</gene>
<sequence length="69" mass="8066">MASGFRQSEKGMFGRGVYVSRDLQKASRFKRKVFQEVFHIVALYPVQQVKTKKGLTLEIELKHVGRRRL</sequence>
<dbReference type="Proteomes" id="UP001221898">
    <property type="component" value="Unassembled WGS sequence"/>
</dbReference>
<dbReference type="EMBL" id="JAINUG010000046">
    <property type="protein sequence ID" value="KAJ8405920.1"/>
    <property type="molecule type" value="Genomic_DNA"/>
</dbReference>
<evidence type="ECO:0000313" key="1">
    <source>
        <dbReference type="EMBL" id="KAJ8405920.1"/>
    </source>
</evidence>
<evidence type="ECO:0008006" key="3">
    <source>
        <dbReference type="Google" id="ProtNLM"/>
    </source>
</evidence>
<dbReference type="SUPFAM" id="SSF56399">
    <property type="entry name" value="ADP-ribosylation"/>
    <property type="match status" value="1"/>
</dbReference>
<organism evidence="1 2">
    <name type="scientific">Aldrovandia affinis</name>
    <dbReference type="NCBI Taxonomy" id="143900"/>
    <lineage>
        <taxon>Eukaryota</taxon>
        <taxon>Metazoa</taxon>
        <taxon>Chordata</taxon>
        <taxon>Craniata</taxon>
        <taxon>Vertebrata</taxon>
        <taxon>Euteleostomi</taxon>
        <taxon>Actinopterygii</taxon>
        <taxon>Neopterygii</taxon>
        <taxon>Teleostei</taxon>
        <taxon>Notacanthiformes</taxon>
        <taxon>Halosauridae</taxon>
        <taxon>Aldrovandia</taxon>
    </lineage>
</organism>
<dbReference type="AlphaFoldDB" id="A0AAD7SNJ7"/>
<keyword evidence="2" id="KW-1185">Reference proteome</keyword>